<reference evidence="2 3" key="1">
    <citation type="journal article" date="2018" name="Mol. Plant">
        <title>The genome of Artemisia annua provides insight into the evolution of Asteraceae family and artemisinin biosynthesis.</title>
        <authorList>
            <person name="Shen Q."/>
            <person name="Zhang L."/>
            <person name="Liao Z."/>
            <person name="Wang S."/>
            <person name="Yan T."/>
            <person name="Shi P."/>
            <person name="Liu M."/>
            <person name="Fu X."/>
            <person name="Pan Q."/>
            <person name="Wang Y."/>
            <person name="Lv Z."/>
            <person name="Lu X."/>
            <person name="Zhang F."/>
            <person name="Jiang W."/>
            <person name="Ma Y."/>
            <person name="Chen M."/>
            <person name="Hao X."/>
            <person name="Li L."/>
            <person name="Tang Y."/>
            <person name="Lv G."/>
            <person name="Zhou Y."/>
            <person name="Sun X."/>
            <person name="Brodelius P.E."/>
            <person name="Rose J.K.C."/>
            <person name="Tang K."/>
        </authorList>
    </citation>
    <scope>NUCLEOTIDE SEQUENCE [LARGE SCALE GENOMIC DNA]</scope>
    <source>
        <strain evidence="3">cv. Huhao1</strain>
        <tissue evidence="2">Leaf</tissue>
    </source>
</reference>
<dbReference type="STRING" id="35608.A0A2U1KQZ5"/>
<dbReference type="PANTHER" id="PTHR24030:SF0">
    <property type="entry name" value="PROTEIN CMSS1"/>
    <property type="match status" value="1"/>
</dbReference>
<dbReference type="OrthoDB" id="1929311at2759"/>
<dbReference type="GO" id="GO:0016787">
    <property type="term" value="F:hydrolase activity"/>
    <property type="evidence" value="ECO:0007669"/>
    <property type="project" value="UniProtKB-KW"/>
</dbReference>
<keyword evidence="3" id="KW-1185">Reference proteome</keyword>
<organism evidence="2 3">
    <name type="scientific">Artemisia annua</name>
    <name type="common">Sweet wormwood</name>
    <dbReference type="NCBI Taxonomy" id="35608"/>
    <lineage>
        <taxon>Eukaryota</taxon>
        <taxon>Viridiplantae</taxon>
        <taxon>Streptophyta</taxon>
        <taxon>Embryophyta</taxon>
        <taxon>Tracheophyta</taxon>
        <taxon>Spermatophyta</taxon>
        <taxon>Magnoliopsida</taxon>
        <taxon>eudicotyledons</taxon>
        <taxon>Gunneridae</taxon>
        <taxon>Pentapetalae</taxon>
        <taxon>asterids</taxon>
        <taxon>campanulids</taxon>
        <taxon>Asterales</taxon>
        <taxon>Asteraceae</taxon>
        <taxon>Asteroideae</taxon>
        <taxon>Anthemideae</taxon>
        <taxon>Artemisiinae</taxon>
        <taxon>Artemisia</taxon>
    </lineage>
</organism>
<proteinExistence type="predicted"/>
<feature type="region of interest" description="Disordered" evidence="1">
    <location>
        <begin position="1"/>
        <end position="54"/>
    </location>
</feature>
<dbReference type="PANTHER" id="PTHR24030">
    <property type="entry name" value="PROTEIN CMSS1"/>
    <property type="match status" value="1"/>
</dbReference>
<feature type="compositionally biased region" description="Basic residues" evidence="1">
    <location>
        <begin position="1"/>
        <end position="38"/>
    </location>
</feature>
<dbReference type="InterPro" id="IPR032704">
    <property type="entry name" value="Cms1"/>
</dbReference>
<dbReference type="GO" id="GO:0005634">
    <property type="term" value="C:nucleus"/>
    <property type="evidence" value="ECO:0007669"/>
    <property type="project" value="TreeGrafter"/>
</dbReference>
<name>A0A2U1KQZ5_ARTAN</name>
<sequence length="272" mass="30703">MAKPQKKHSKSKGGPNHGRKHNNNLKPKKSKVKKKTKPQSHLPPPPPLPAAPEFLTTPSQQLEFFIKEYESANGIQLSELELENFKDTCILKLSDSIPQDMDNLSEHMKASFGSSWKEALCKKGENSEPGSPTLLTISLSALRSLELLRSLKPFTKDCHAAKLFAKHLKVEEQVSCLRNHVNIACGTPSRIKKLIDMEALGLSRLSIVVLDMYTDVKGYSLFSIPQIRDEFWELYTTHFHQRLLDGSLRICLYGPVDANKFKRKKAKIDANE</sequence>
<feature type="compositionally biased region" description="Pro residues" evidence="1">
    <location>
        <begin position="41"/>
        <end position="50"/>
    </location>
</feature>
<evidence type="ECO:0000313" key="2">
    <source>
        <dbReference type="EMBL" id="PWA39179.1"/>
    </source>
</evidence>
<evidence type="ECO:0000256" key="1">
    <source>
        <dbReference type="SAM" id="MobiDB-lite"/>
    </source>
</evidence>
<comment type="caution">
    <text evidence="2">The sequence shown here is derived from an EMBL/GenBank/DDBJ whole genome shotgun (WGS) entry which is preliminary data.</text>
</comment>
<dbReference type="EMBL" id="PKPP01014873">
    <property type="protein sequence ID" value="PWA39179.1"/>
    <property type="molecule type" value="Genomic_DNA"/>
</dbReference>
<dbReference type="Proteomes" id="UP000245207">
    <property type="component" value="Unassembled WGS sequence"/>
</dbReference>
<keyword evidence="2" id="KW-0378">Hydrolase</keyword>
<dbReference type="AlphaFoldDB" id="A0A2U1KQZ5"/>
<accession>A0A2U1KQZ5</accession>
<dbReference type="Pfam" id="PF14617">
    <property type="entry name" value="CMS1"/>
    <property type="match status" value="1"/>
</dbReference>
<protein>
    <submittedName>
        <fullName evidence="2">P-loop containing nucleoside triphosphate hydrolase, Protein Cms1</fullName>
    </submittedName>
</protein>
<dbReference type="InterPro" id="IPR027417">
    <property type="entry name" value="P-loop_NTPase"/>
</dbReference>
<dbReference type="GO" id="GO:0030686">
    <property type="term" value="C:90S preribosome"/>
    <property type="evidence" value="ECO:0007669"/>
    <property type="project" value="TreeGrafter"/>
</dbReference>
<gene>
    <name evidence="2" type="ORF">CTI12_AA575040</name>
</gene>
<evidence type="ECO:0000313" key="3">
    <source>
        <dbReference type="Proteomes" id="UP000245207"/>
    </source>
</evidence>
<dbReference type="Gene3D" id="3.40.50.300">
    <property type="entry name" value="P-loop containing nucleotide triphosphate hydrolases"/>
    <property type="match status" value="1"/>
</dbReference>